<evidence type="ECO:0000256" key="9">
    <source>
        <dbReference type="ARBA" id="ARBA00022842"/>
    </source>
</evidence>
<dbReference type="Proteomes" id="UP000772812">
    <property type="component" value="Unassembled WGS sequence"/>
</dbReference>
<comment type="catalytic activity">
    <reaction evidence="1 10">
        <text>Endonucleolytic cleavage to 5'-phosphomonoester.</text>
        <dbReference type="EC" id="3.1.26.4"/>
    </reaction>
</comment>
<dbReference type="GO" id="GO:0004523">
    <property type="term" value="F:RNA-DNA hybrid ribonuclease activity"/>
    <property type="evidence" value="ECO:0007669"/>
    <property type="project" value="UniProtKB-EC"/>
</dbReference>
<feature type="domain" description="RNase H type-1" evidence="11">
    <location>
        <begin position="1"/>
        <end position="141"/>
    </location>
</feature>
<comment type="similarity">
    <text evidence="2 10">Belongs to the RNase H family.</text>
</comment>
<dbReference type="InterPro" id="IPR012337">
    <property type="entry name" value="RNaseH-like_sf"/>
</dbReference>
<evidence type="ECO:0000256" key="2">
    <source>
        <dbReference type="ARBA" id="ARBA00005300"/>
    </source>
</evidence>
<name>A0ABS1GGN0_9AQUI</name>
<keyword evidence="9 10" id="KW-0460">Magnesium</keyword>
<dbReference type="InterPro" id="IPR022892">
    <property type="entry name" value="RNaseHI"/>
</dbReference>
<reference evidence="12 13" key="1">
    <citation type="journal article" date="2021" name="Syst. Appl. Microbiol.">
        <title>Persephonella atlantica sp. nov.: How to adapt to physico-chemical gradients in high temperature hydrothermal habitats.</title>
        <authorList>
            <person name="Francois D.X."/>
            <person name="Godfroy A."/>
            <person name="Mathien C."/>
            <person name="Aube J."/>
            <person name="Cathalot C."/>
            <person name="Lesongeur F."/>
            <person name="L'Haridon S."/>
            <person name="Philippon X."/>
            <person name="Roussel E.G."/>
        </authorList>
    </citation>
    <scope>NUCLEOTIDE SEQUENCE [LARGE SCALE GENOMIC DNA]</scope>
    <source>
        <strain evidence="12 13">MO1340</strain>
    </source>
</reference>
<evidence type="ECO:0000256" key="4">
    <source>
        <dbReference type="ARBA" id="ARBA00012180"/>
    </source>
</evidence>
<feature type="binding site" evidence="10">
    <location>
        <position position="47"/>
    </location>
    <ligand>
        <name>Mg(2+)</name>
        <dbReference type="ChEBI" id="CHEBI:18420"/>
        <label>1</label>
    </ligand>
</feature>
<accession>A0ABS1GGN0</accession>
<comment type="function">
    <text evidence="10">Endonuclease that specifically degrades the RNA of RNA-DNA hybrids.</text>
</comment>
<evidence type="ECO:0000256" key="8">
    <source>
        <dbReference type="ARBA" id="ARBA00022801"/>
    </source>
</evidence>
<protein>
    <recommendedName>
        <fullName evidence="4 10">Ribonuclease H</fullName>
        <shortName evidence="10">RNase H</shortName>
        <ecNumber evidence="4 10">3.1.26.4</ecNumber>
    </recommendedName>
</protein>
<evidence type="ECO:0000256" key="6">
    <source>
        <dbReference type="ARBA" id="ARBA00022723"/>
    </source>
</evidence>
<comment type="cofactor">
    <cofactor evidence="10">
        <name>Mg(2+)</name>
        <dbReference type="ChEBI" id="CHEBI:18420"/>
    </cofactor>
    <text evidence="10">Binds 1 Mg(2+) ion per subunit. May bind a second metal ion at a regulatory site, or after substrate binding.</text>
</comment>
<keyword evidence="5 10" id="KW-0540">Nuclease</keyword>
<dbReference type="InterPro" id="IPR036397">
    <property type="entry name" value="RNaseH_sf"/>
</dbReference>
<keyword evidence="10" id="KW-0963">Cytoplasm</keyword>
<dbReference type="SUPFAM" id="SSF53098">
    <property type="entry name" value="Ribonuclease H-like"/>
    <property type="match status" value="1"/>
</dbReference>
<evidence type="ECO:0000256" key="5">
    <source>
        <dbReference type="ARBA" id="ARBA00022722"/>
    </source>
</evidence>
<evidence type="ECO:0000256" key="3">
    <source>
        <dbReference type="ARBA" id="ARBA00011245"/>
    </source>
</evidence>
<dbReference type="HAMAP" id="MF_00042">
    <property type="entry name" value="RNase_H"/>
    <property type="match status" value="1"/>
</dbReference>
<evidence type="ECO:0000313" key="13">
    <source>
        <dbReference type="Proteomes" id="UP000772812"/>
    </source>
</evidence>
<evidence type="ECO:0000313" key="12">
    <source>
        <dbReference type="EMBL" id="MBK3332068.1"/>
    </source>
</evidence>
<dbReference type="CDD" id="cd09278">
    <property type="entry name" value="RNase_HI_prokaryote_like"/>
    <property type="match status" value="1"/>
</dbReference>
<comment type="caution">
    <text evidence="12">The sequence shown here is derived from an EMBL/GenBank/DDBJ whole genome shotgun (WGS) entry which is preliminary data.</text>
</comment>
<dbReference type="PANTHER" id="PTHR10642:SF26">
    <property type="entry name" value="RIBONUCLEASE H1"/>
    <property type="match status" value="1"/>
</dbReference>
<gene>
    <name evidence="10 12" type="primary">rnhA</name>
    <name evidence="12" type="ORF">GWK41_03170</name>
</gene>
<dbReference type="PROSITE" id="PS50879">
    <property type="entry name" value="RNASE_H_1"/>
    <property type="match status" value="1"/>
</dbReference>
<dbReference type="Gene3D" id="3.30.420.10">
    <property type="entry name" value="Ribonuclease H-like superfamily/Ribonuclease H"/>
    <property type="match status" value="1"/>
</dbReference>
<comment type="subunit">
    <text evidence="3 10">Monomer.</text>
</comment>
<dbReference type="RefSeq" id="WP_200673458.1">
    <property type="nucleotide sequence ID" value="NZ_JAACYA010000001.1"/>
</dbReference>
<feature type="binding site" evidence="10">
    <location>
        <position position="69"/>
    </location>
    <ligand>
        <name>Mg(2+)</name>
        <dbReference type="ChEBI" id="CHEBI:18420"/>
        <label>1</label>
    </ligand>
</feature>
<keyword evidence="6 10" id="KW-0479">Metal-binding</keyword>
<feature type="binding site" evidence="10">
    <location>
        <position position="9"/>
    </location>
    <ligand>
        <name>Mg(2+)</name>
        <dbReference type="ChEBI" id="CHEBI:18420"/>
        <label>1</label>
    </ligand>
</feature>
<keyword evidence="7 10" id="KW-0255">Endonuclease</keyword>
<comment type="subcellular location">
    <subcellularLocation>
        <location evidence="10">Cytoplasm</location>
    </subcellularLocation>
</comment>
<dbReference type="EMBL" id="JAACYA010000001">
    <property type="protein sequence ID" value="MBK3332068.1"/>
    <property type="molecule type" value="Genomic_DNA"/>
</dbReference>
<organism evidence="12 13">
    <name type="scientific">Persephonella atlantica</name>
    <dbReference type="NCBI Taxonomy" id="2699429"/>
    <lineage>
        <taxon>Bacteria</taxon>
        <taxon>Pseudomonadati</taxon>
        <taxon>Aquificota</taxon>
        <taxon>Aquificia</taxon>
        <taxon>Aquificales</taxon>
        <taxon>Hydrogenothermaceae</taxon>
        <taxon>Persephonella</taxon>
    </lineage>
</organism>
<feature type="binding site" evidence="10">
    <location>
        <position position="9"/>
    </location>
    <ligand>
        <name>Mg(2+)</name>
        <dbReference type="ChEBI" id="CHEBI:18420"/>
        <label>2</label>
    </ligand>
</feature>
<dbReference type="Pfam" id="PF00075">
    <property type="entry name" value="RNase_H"/>
    <property type="match status" value="1"/>
</dbReference>
<dbReference type="InterPro" id="IPR050092">
    <property type="entry name" value="RNase_H"/>
</dbReference>
<dbReference type="EC" id="3.1.26.4" evidence="4 10"/>
<evidence type="ECO:0000256" key="10">
    <source>
        <dbReference type="HAMAP-Rule" id="MF_00042"/>
    </source>
</evidence>
<sequence>MKKVYIFTDGSSLGNPGPGGWCAILRYNRHEKVLKGGKRNTTNNEMEITAVLEGLRALKEPCEVEIYSDSKYVVDAIKEWIHSWAKNGWKTSSRKEVAHRDIWEEIYNLMKKHKIHPIWVKGHSGHKENELCDRIAKEEAKKYLD</sequence>
<proteinExistence type="inferred from homology"/>
<dbReference type="InterPro" id="IPR002156">
    <property type="entry name" value="RNaseH_domain"/>
</dbReference>
<keyword evidence="8 10" id="KW-0378">Hydrolase</keyword>
<evidence type="ECO:0000256" key="7">
    <source>
        <dbReference type="ARBA" id="ARBA00022759"/>
    </source>
</evidence>
<dbReference type="NCBIfam" id="NF001236">
    <property type="entry name" value="PRK00203.1"/>
    <property type="match status" value="1"/>
</dbReference>
<feature type="binding site" evidence="10">
    <location>
        <position position="133"/>
    </location>
    <ligand>
        <name>Mg(2+)</name>
        <dbReference type="ChEBI" id="CHEBI:18420"/>
        <label>2</label>
    </ligand>
</feature>
<dbReference type="PANTHER" id="PTHR10642">
    <property type="entry name" value="RIBONUCLEASE H1"/>
    <property type="match status" value="1"/>
</dbReference>
<evidence type="ECO:0000259" key="11">
    <source>
        <dbReference type="PROSITE" id="PS50879"/>
    </source>
</evidence>
<evidence type="ECO:0000256" key="1">
    <source>
        <dbReference type="ARBA" id="ARBA00000077"/>
    </source>
</evidence>
<keyword evidence="13" id="KW-1185">Reference proteome</keyword>